<evidence type="ECO:0000259" key="6">
    <source>
        <dbReference type="PROSITE" id="PS50089"/>
    </source>
</evidence>
<evidence type="ECO:0000256" key="2">
    <source>
        <dbReference type="ARBA" id="ARBA00022771"/>
    </source>
</evidence>
<dbReference type="GeneID" id="100214627"/>
<dbReference type="PANTHER" id="PTHR45931:SF16">
    <property type="entry name" value="RING_U-BOX SUPERFAMILY PROTEIN"/>
    <property type="match status" value="1"/>
</dbReference>
<dbReference type="PANTHER" id="PTHR45931">
    <property type="entry name" value="SI:CH211-59O9.10"/>
    <property type="match status" value="1"/>
</dbReference>
<dbReference type="Pfam" id="PF13639">
    <property type="entry name" value="zf-RING_2"/>
    <property type="match status" value="1"/>
</dbReference>
<keyword evidence="2 4" id="KW-0863">Zinc-finger</keyword>
<proteinExistence type="predicted"/>
<dbReference type="Proteomes" id="UP001652625">
    <property type="component" value="Chromosome 09"/>
</dbReference>
<evidence type="ECO:0000313" key="8">
    <source>
        <dbReference type="RefSeq" id="XP_065661711.1"/>
    </source>
</evidence>
<dbReference type="InterPro" id="IPR013083">
    <property type="entry name" value="Znf_RING/FYVE/PHD"/>
</dbReference>
<dbReference type="CDD" id="cd16454">
    <property type="entry name" value="RING-H2_PA-TM-RING"/>
    <property type="match status" value="1"/>
</dbReference>
<evidence type="ECO:0000256" key="4">
    <source>
        <dbReference type="PROSITE-ProRule" id="PRU00175"/>
    </source>
</evidence>
<evidence type="ECO:0000256" key="3">
    <source>
        <dbReference type="ARBA" id="ARBA00022833"/>
    </source>
</evidence>
<evidence type="ECO:0000256" key="1">
    <source>
        <dbReference type="ARBA" id="ARBA00022723"/>
    </source>
</evidence>
<accession>A0ABM4CJ02</accession>
<protein>
    <submittedName>
        <fullName evidence="8">Uncharacterized protein LOC100214627 isoform X3</fullName>
    </submittedName>
</protein>
<evidence type="ECO:0000256" key="5">
    <source>
        <dbReference type="SAM" id="MobiDB-lite"/>
    </source>
</evidence>
<dbReference type="SMART" id="SM00184">
    <property type="entry name" value="RING"/>
    <property type="match status" value="1"/>
</dbReference>
<feature type="region of interest" description="Disordered" evidence="5">
    <location>
        <begin position="1"/>
        <end position="86"/>
    </location>
</feature>
<feature type="compositionally biased region" description="Polar residues" evidence="5">
    <location>
        <begin position="1"/>
        <end position="20"/>
    </location>
</feature>
<dbReference type="RefSeq" id="XP_065661711.1">
    <property type="nucleotide sequence ID" value="XM_065805639.1"/>
</dbReference>
<dbReference type="PROSITE" id="PS50089">
    <property type="entry name" value="ZF_RING_2"/>
    <property type="match status" value="1"/>
</dbReference>
<gene>
    <name evidence="8" type="primary">LOC100214627</name>
</gene>
<dbReference type="InterPro" id="IPR011016">
    <property type="entry name" value="Znf_RING-CH"/>
</dbReference>
<keyword evidence="1" id="KW-0479">Metal-binding</keyword>
<reference evidence="8" key="1">
    <citation type="submission" date="2025-08" db="UniProtKB">
        <authorList>
            <consortium name="RefSeq"/>
        </authorList>
    </citation>
    <scope>IDENTIFICATION</scope>
</reference>
<organism evidence="7 8">
    <name type="scientific">Hydra vulgaris</name>
    <name type="common">Hydra</name>
    <name type="synonym">Hydra attenuata</name>
    <dbReference type="NCBI Taxonomy" id="6087"/>
    <lineage>
        <taxon>Eukaryota</taxon>
        <taxon>Metazoa</taxon>
        <taxon>Cnidaria</taxon>
        <taxon>Hydrozoa</taxon>
        <taxon>Hydroidolina</taxon>
        <taxon>Anthoathecata</taxon>
        <taxon>Aplanulata</taxon>
        <taxon>Hydridae</taxon>
        <taxon>Hydra</taxon>
    </lineage>
</organism>
<dbReference type="InterPro" id="IPR051834">
    <property type="entry name" value="RING_finger_E3_ligase"/>
</dbReference>
<dbReference type="InterPro" id="IPR001841">
    <property type="entry name" value="Znf_RING"/>
</dbReference>
<dbReference type="Gene3D" id="3.30.40.10">
    <property type="entry name" value="Zinc/RING finger domain, C3HC4 (zinc finger)"/>
    <property type="match status" value="1"/>
</dbReference>
<sequence length="399" mass="44827">MFQCLDAQSENISTPSQRSLSIDLPELISDSDDEQNMRSSLLLPNLSYHEEEESSRSTASDSDSDDSSAAPYSIMDDFSDDSSSDTSEDDFMFDGYLSDDSSIGDYEYVGEMGVLEALNQHLEAFSNIIPSFFGVSLQMLYGRLNSHLFGDDDKPTPQHILDSLPRVKVTIAQLASKASCCICFGEYTLNEDILLFPCNHFYHSACVLSWLKIKSTCPTCRYDLSQMITSNDGISEPNVIYDYSQSIFVDQPDNTNESIAQSSYDIVNPPSADANFPNHFHIGNSNRNSIIYDSYNSFSSDISRYHNSNIETAYSSNLDNRDAYLCNDISEIRRSDVETNLNQCPSRSNAELRFSSIFEKEVDTSLINVESQRNLSKIRSGTTLSVRDTKKPSRETDIW</sequence>
<feature type="compositionally biased region" description="Acidic residues" evidence="5">
    <location>
        <begin position="77"/>
        <end position="86"/>
    </location>
</feature>
<keyword evidence="7" id="KW-1185">Reference proteome</keyword>
<feature type="domain" description="RING-type" evidence="6">
    <location>
        <begin position="180"/>
        <end position="221"/>
    </location>
</feature>
<dbReference type="SMART" id="SM00744">
    <property type="entry name" value="RINGv"/>
    <property type="match status" value="1"/>
</dbReference>
<dbReference type="SUPFAM" id="SSF57850">
    <property type="entry name" value="RING/U-box"/>
    <property type="match status" value="1"/>
</dbReference>
<evidence type="ECO:0000313" key="7">
    <source>
        <dbReference type="Proteomes" id="UP001652625"/>
    </source>
</evidence>
<keyword evidence="3" id="KW-0862">Zinc</keyword>
<name>A0ABM4CJ02_HYDVU</name>